<sequence length="88" mass="10272">MKPTDISELRVFLFALYHLNAPLPDEIQQQINQINIPADVPRLYDIAMSYPPLATTYKQILKFSDEIAKFPTQVRDCVPQYQPENLHR</sequence>
<keyword evidence="2" id="KW-1185">Reference proteome</keyword>
<proteinExistence type="predicted"/>
<dbReference type="RefSeq" id="WP_226587822.1">
    <property type="nucleotide sequence ID" value="NZ_BLAY01000124.1"/>
</dbReference>
<comment type="caution">
    <text evidence="1">The sequence shown here is derived from an EMBL/GenBank/DDBJ whole genome shotgun (WGS) entry which is preliminary data.</text>
</comment>
<gene>
    <name evidence="1" type="ORF">MiSe_62870</name>
</gene>
<dbReference type="EMBL" id="BLAY01000124">
    <property type="protein sequence ID" value="GET41475.1"/>
    <property type="molecule type" value="Genomic_DNA"/>
</dbReference>
<evidence type="ECO:0000313" key="1">
    <source>
        <dbReference type="EMBL" id="GET41475.1"/>
    </source>
</evidence>
<evidence type="ECO:0000313" key="2">
    <source>
        <dbReference type="Proteomes" id="UP001050975"/>
    </source>
</evidence>
<protein>
    <submittedName>
        <fullName evidence="1">Uncharacterized protein</fullName>
    </submittedName>
</protein>
<name>A0AAV3XKB2_9CYAN</name>
<dbReference type="Proteomes" id="UP001050975">
    <property type="component" value="Unassembled WGS sequence"/>
</dbReference>
<accession>A0AAV3XKB2</accession>
<reference evidence="1" key="1">
    <citation type="submission" date="2019-10" db="EMBL/GenBank/DDBJ databases">
        <title>Draft genome sequece of Microseira wollei NIES-4236.</title>
        <authorList>
            <person name="Yamaguchi H."/>
            <person name="Suzuki S."/>
            <person name="Kawachi M."/>
        </authorList>
    </citation>
    <scope>NUCLEOTIDE SEQUENCE</scope>
    <source>
        <strain evidence="1">NIES-4236</strain>
    </source>
</reference>
<organism evidence="1 2">
    <name type="scientific">Microseira wollei NIES-4236</name>
    <dbReference type="NCBI Taxonomy" id="2530354"/>
    <lineage>
        <taxon>Bacteria</taxon>
        <taxon>Bacillati</taxon>
        <taxon>Cyanobacteriota</taxon>
        <taxon>Cyanophyceae</taxon>
        <taxon>Oscillatoriophycideae</taxon>
        <taxon>Aerosakkonematales</taxon>
        <taxon>Aerosakkonemataceae</taxon>
        <taxon>Microseira</taxon>
    </lineage>
</organism>
<dbReference type="AlphaFoldDB" id="A0AAV3XKB2"/>